<dbReference type="GO" id="GO:0005525">
    <property type="term" value="F:GTP binding"/>
    <property type="evidence" value="ECO:0007669"/>
    <property type="project" value="UniProtKB-KW"/>
</dbReference>
<dbReference type="Proteomes" id="UP001364617">
    <property type="component" value="Unassembled WGS sequence"/>
</dbReference>
<evidence type="ECO:0000313" key="5">
    <source>
        <dbReference type="EMBL" id="KAK7125509.1"/>
    </source>
</evidence>
<dbReference type="PANTHER" id="PTHR10903">
    <property type="entry name" value="GTPASE, IMAP FAMILY MEMBER-RELATED"/>
    <property type="match status" value="1"/>
</dbReference>
<comment type="similarity">
    <text evidence="1">Belongs to the TRAFAC class TrmE-Era-EngA-EngB-Septin-like GTPase superfamily. AIG1/Toc34/Toc159-like paraseptin GTPase family. IAN subfamily.</text>
</comment>
<dbReference type="SUPFAM" id="SSF52540">
    <property type="entry name" value="P-loop containing nucleoside triphosphate hydrolases"/>
    <property type="match status" value="2"/>
</dbReference>
<dbReference type="PANTHER" id="PTHR10903:SF188">
    <property type="entry name" value="GTPASE IMAP FAMILY MEMBER 2-LIKE-RELATED"/>
    <property type="match status" value="1"/>
</dbReference>
<dbReference type="Gene3D" id="3.40.50.300">
    <property type="entry name" value="P-loop containing nucleotide triphosphate hydrolases"/>
    <property type="match status" value="3"/>
</dbReference>
<reference evidence="5 6" key="1">
    <citation type="submission" date="2024-02" db="EMBL/GenBank/DDBJ databases">
        <title>Chromosome-level genome assembly of the Eurasian Minnow (Phoxinus phoxinus).</title>
        <authorList>
            <person name="Oriowo T.O."/>
            <person name="Martin S."/>
            <person name="Stange M."/>
            <person name="Chrysostomakis Y."/>
            <person name="Brown T."/>
            <person name="Winkler S."/>
            <person name="Kukowka S."/>
            <person name="Myers E.W."/>
            <person name="Bohne A."/>
        </authorList>
    </citation>
    <scope>NUCLEOTIDE SEQUENCE [LARGE SCALE GENOMIC DNA]</scope>
    <source>
        <strain evidence="5">ZFMK-TIS-60720</strain>
        <tissue evidence="5">Whole Organism</tissue>
    </source>
</reference>
<dbReference type="InterPro" id="IPR006703">
    <property type="entry name" value="G_AIG1"/>
</dbReference>
<keyword evidence="3" id="KW-0342">GTP-binding</keyword>
<proteinExistence type="inferred from homology"/>
<sequence>MLQLEYTKGAQSDGGDKITMVLLGNNSNDKSMIGNIMLKTERFIAGKETCTRAEEKLDDQMVCIINTPNLFHTPNQDRETDRLEEIKPQYPGPRAFLLVLHDKQLSQEEIDMVSQLKKRFGEKMVENTIVVLVNSQEKQSGQPNDQADDSLKKILDECGQRICVLNKNEDKKDDELTKQVMEKWKAMHKKQAIETNKSTPADESLYEDMDSYEPMKEIPEVSRVPGNSKKPATQTYGGECKMTAILLGKNSNNKRLIGNIILDKDHFRSEKNTCEKIVHSVAGQTICIINTPDRFHKPNSSDPEADRMRELMPSYTGPRVFLLILKNKMVSSKGMEVFTELKKKLGQKMVKNTIVLVNSEKKLSSNSIDYSKDYSIILNECGNRECVYNRDTKSDELIKQLIKHIEGMQTNQTSESVREIRTQANMKTTPAIPDKAVRKHQPKPMTIMLLGQTGSGKSATGNTILKKQHFESRASSVPVTKECQMAEETVLEMKIRVIDTPDFFSEDLKNQEEQIKKCKELTQPGPDIYLLVMQLGRFTDGEREVLPRLKKEFGEDVISKTVILFTGKEKLKNSTLNDYINGSDKELQELTKICHSRCHAFNNNDKSHHQVKQLLEIISDMQGIMAMANHHNYKKKHKENKECSIL</sequence>
<dbReference type="PROSITE" id="PS51720">
    <property type="entry name" value="G_AIG1"/>
    <property type="match status" value="1"/>
</dbReference>
<organism evidence="5 6">
    <name type="scientific">Phoxinus phoxinus</name>
    <name type="common">Eurasian minnow</name>
    <dbReference type="NCBI Taxonomy" id="58324"/>
    <lineage>
        <taxon>Eukaryota</taxon>
        <taxon>Metazoa</taxon>
        <taxon>Chordata</taxon>
        <taxon>Craniata</taxon>
        <taxon>Vertebrata</taxon>
        <taxon>Euteleostomi</taxon>
        <taxon>Actinopterygii</taxon>
        <taxon>Neopterygii</taxon>
        <taxon>Teleostei</taxon>
        <taxon>Ostariophysi</taxon>
        <taxon>Cypriniformes</taxon>
        <taxon>Leuciscidae</taxon>
        <taxon>Phoxininae</taxon>
        <taxon>Phoxinus</taxon>
    </lineage>
</organism>
<accession>A0AAN9GSF6</accession>
<keyword evidence="2" id="KW-0547">Nucleotide-binding</keyword>
<dbReference type="EMBL" id="JAYKXH010000023">
    <property type="protein sequence ID" value="KAK7125509.1"/>
    <property type="molecule type" value="Genomic_DNA"/>
</dbReference>
<evidence type="ECO:0000256" key="3">
    <source>
        <dbReference type="ARBA" id="ARBA00023134"/>
    </source>
</evidence>
<evidence type="ECO:0000259" key="4">
    <source>
        <dbReference type="PROSITE" id="PS51720"/>
    </source>
</evidence>
<evidence type="ECO:0000256" key="1">
    <source>
        <dbReference type="ARBA" id="ARBA00008535"/>
    </source>
</evidence>
<evidence type="ECO:0000256" key="2">
    <source>
        <dbReference type="ARBA" id="ARBA00022741"/>
    </source>
</evidence>
<name>A0AAN9GSF6_9TELE</name>
<keyword evidence="6" id="KW-1185">Reference proteome</keyword>
<dbReference type="FunFam" id="3.40.50.300:FF:000366">
    <property type="entry name" value="GTPase, IMAP family member 2"/>
    <property type="match status" value="1"/>
</dbReference>
<dbReference type="InterPro" id="IPR045058">
    <property type="entry name" value="GIMA/IAN/Toc"/>
</dbReference>
<feature type="domain" description="AIG1-type G" evidence="4">
    <location>
        <begin position="442"/>
        <end position="642"/>
    </location>
</feature>
<dbReference type="Pfam" id="PF04548">
    <property type="entry name" value="AIG1"/>
    <property type="match status" value="3"/>
</dbReference>
<evidence type="ECO:0000313" key="6">
    <source>
        <dbReference type="Proteomes" id="UP001364617"/>
    </source>
</evidence>
<protein>
    <recommendedName>
        <fullName evidence="4">AIG1-type G domain-containing protein</fullName>
    </recommendedName>
</protein>
<dbReference type="AlphaFoldDB" id="A0AAN9GSF6"/>
<gene>
    <name evidence="5" type="ORF">R3I93_021010</name>
</gene>
<dbReference type="InterPro" id="IPR027417">
    <property type="entry name" value="P-loop_NTPase"/>
</dbReference>
<comment type="caution">
    <text evidence="5">The sequence shown here is derived from an EMBL/GenBank/DDBJ whole genome shotgun (WGS) entry which is preliminary data.</text>
</comment>